<name>A0ABP9WZM4_9CHLR</name>
<dbReference type="NCBIfam" id="TIGR01184">
    <property type="entry name" value="ntrCD"/>
    <property type="match status" value="1"/>
</dbReference>
<dbReference type="SUPFAM" id="SSF52540">
    <property type="entry name" value="P-loop containing nucleoside triphosphate hydrolases"/>
    <property type="match status" value="1"/>
</dbReference>
<dbReference type="Proteomes" id="UP001428290">
    <property type="component" value="Unassembled WGS sequence"/>
</dbReference>
<evidence type="ECO:0000256" key="6">
    <source>
        <dbReference type="ARBA" id="ARBA00022840"/>
    </source>
</evidence>
<dbReference type="InterPro" id="IPR005890">
    <property type="entry name" value="NO3_transporter_ATP-bd-like"/>
</dbReference>
<keyword evidence="3" id="KW-0813">Transport</keyword>
<dbReference type="Gene3D" id="3.40.50.300">
    <property type="entry name" value="P-loop containing nucleotide triphosphate hydrolases"/>
    <property type="match status" value="1"/>
</dbReference>
<evidence type="ECO:0000256" key="3">
    <source>
        <dbReference type="ARBA" id="ARBA00022448"/>
    </source>
</evidence>
<keyword evidence="6 9" id="KW-0067">ATP-binding</keyword>
<dbReference type="InterPro" id="IPR003439">
    <property type="entry name" value="ABC_transporter-like_ATP-bd"/>
</dbReference>
<sequence>MAPRLLPRTTPNTAILPMEPAPLLEISSVGKNYPSGQGQINILHDIDLTIQSGEFISFIGHSGCGKSTLLNMIAGLTSISTGTMLFDGKSIAAPSPERAMVFQHYSLLPWLSVYQNVYEAVDSVQTEMSKAERKALTNDVLARVGLSNHIHKKPMQLSGGMRQRVAIARAFAVHPRMLLLDEPFGALDALTRGSLQEELLGLWSGDARTETVVMVTHDIDEAIYLSDRIVVFSDGPGATIKEVITVDLPRPRDKQSLMNSPTWNNLRTHLLLSLHC</sequence>
<dbReference type="EMBL" id="BAABRU010000007">
    <property type="protein sequence ID" value="GAA5528648.1"/>
    <property type="molecule type" value="Genomic_DNA"/>
</dbReference>
<dbReference type="RefSeq" id="WP_345722261.1">
    <property type="nucleotide sequence ID" value="NZ_BAABRU010000007.1"/>
</dbReference>
<dbReference type="InterPro" id="IPR027417">
    <property type="entry name" value="P-loop_NTPase"/>
</dbReference>
<dbReference type="InterPro" id="IPR017871">
    <property type="entry name" value="ABC_transporter-like_CS"/>
</dbReference>
<dbReference type="SMART" id="SM00382">
    <property type="entry name" value="AAA"/>
    <property type="match status" value="1"/>
</dbReference>
<evidence type="ECO:0000256" key="2">
    <source>
        <dbReference type="ARBA" id="ARBA00009440"/>
    </source>
</evidence>
<dbReference type="InterPro" id="IPR050166">
    <property type="entry name" value="ABC_transporter_ATP-bind"/>
</dbReference>
<dbReference type="CDD" id="cd03293">
    <property type="entry name" value="ABC_NrtD_SsuB_transporters"/>
    <property type="match status" value="1"/>
</dbReference>
<comment type="caution">
    <text evidence="9">The sequence shown here is derived from an EMBL/GenBank/DDBJ whole genome shotgun (WGS) entry which is preliminary data.</text>
</comment>
<keyword evidence="10" id="KW-1185">Reference proteome</keyword>
<dbReference type="PROSITE" id="PS50893">
    <property type="entry name" value="ABC_TRANSPORTER_2"/>
    <property type="match status" value="1"/>
</dbReference>
<gene>
    <name evidence="9" type="primary">cmpD</name>
    <name evidence="9" type="ORF">Hgul01_02450</name>
</gene>
<keyword evidence="4" id="KW-1003">Cell membrane</keyword>
<dbReference type="Pfam" id="PF00005">
    <property type="entry name" value="ABC_tran"/>
    <property type="match status" value="1"/>
</dbReference>
<dbReference type="PANTHER" id="PTHR42788:SF7">
    <property type="entry name" value="NITRATE ABC TRANSPORTER ATP-BINDING PROTEIN"/>
    <property type="match status" value="1"/>
</dbReference>
<reference evidence="9 10" key="1">
    <citation type="submission" date="2024-02" db="EMBL/GenBank/DDBJ databases">
        <title>Herpetosiphon gulosus NBRC 112829.</title>
        <authorList>
            <person name="Ichikawa N."/>
            <person name="Katano-Makiyama Y."/>
            <person name="Hidaka K."/>
        </authorList>
    </citation>
    <scope>NUCLEOTIDE SEQUENCE [LARGE SCALE GENOMIC DNA]</scope>
    <source>
        <strain evidence="9 10">NBRC 112829</strain>
    </source>
</reference>
<dbReference type="PROSITE" id="PS00211">
    <property type="entry name" value="ABC_TRANSPORTER_1"/>
    <property type="match status" value="1"/>
</dbReference>
<keyword evidence="7" id="KW-0472">Membrane</keyword>
<proteinExistence type="inferred from homology"/>
<comment type="similarity">
    <text evidence="2">Belongs to the ABC transporter superfamily. Nitrate/nitrite/cyanate uptake transporter (NitT) (TC 3.A.1.16) family.</text>
</comment>
<evidence type="ECO:0000256" key="4">
    <source>
        <dbReference type="ARBA" id="ARBA00022475"/>
    </source>
</evidence>
<evidence type="ECO:0000259" key="8">
    <source>
        <dbReference type="PROSITE" id="PS50893"/>
    </source>
</evidence>
<dbReference type="PANTHER" id="PTHR42788">
    <property type="entry name" value="TAURINE IMPORT ATP-BINDING PROTEIN-RELATED"/>
    <property type="match status" value="1"/>
</dbReference>
<evidence type="ECO:0000313" key="10">
    <source>
        <dbReference type="Proteomes" id="UP001428290"/>
    </source>
</evidence>
<feature type="domain" description="ABC transporter" evidence="8">
    <location>
        <begin position="24"/>
        <end position="259"/>
    </location>
</feature>
<dbReference type="GO" id="GO:0005524">
    <property type="term" value="F:ATP binding"/>
    <property type="evidence" value="ECO:0007669"/>
    <property type="project" value="UniProtKB-KW"/>
</dbReference>
<organism evidence="9 10">
    <name type="scientific">Herpetosiphon gulosus</name>
    <dbReference type="NCBI Taxonomy" id="1973496"/>
    <lineage>
        <taxon>Bacteria</taxon>
        <taxon>Bacillati</taxon>
        <taxon>Chloroflexota</taxon>
        <taxon>Chloroflexia</taxon>
        <taxon>Herpetosiphonales</taxon>
        <taxon>Herpetosiphonaceae</taxon>
        <taxon>Herpetosiphon</taxon>
    </lineage>
</organism>
<evidence type="ECO:0000256" key="7">
    <source>
        <dbReference type="ARBA" id="ARBA00023136"/>
    </source>
</evidence>
<evidence type="ECO:0000256" key="1">
    <source>
        <dbReference type="ARBA" id="ARBA00004417"/>
    </source>
</evidence>
<comment type="subcellular location">
    <subcellularLocation>
        <location evidence="1">Cell inner membrane</location>
        <topology evidence="1">Peripheral membrane protein</topology>
    </subcellularLocation>
</comment>
<keyword evidence="5" id="KW-0547">Nucleotide-binding</keyword>
<protein>
    <submittedName>
        <fullName evidence="9">Bicarbonate transport ATP-binding protein CmpD</fullName>
    </submittedName>
</protein>
<accession>A0ABP9WZM4</accession>
<dbReference type="InterPro" id="IPR003593">
    <property type="entry name" value="AAA+_ATPase"/>
</dbReference>
<evidence type="ECO:0000256" key="5">
    <source>
        <dbReference type="ARBA" id="ARBA00022741"/>
    </source>
</evidence>
<evidence type="ECO:0000313" key="9">
    <source>
        <dbReference type="EMBL" id="GAA5528648.1"/>
    </source>
</evidence>